<evidence type="ECO:0000256" key="2">
    <source>
        <dbReference type="ARBA" id="ARBA00022857"/>
    </source>
</evidence>
<dbReference type="EMBL" id="JAPVEB010000010">
    <property type="protein sequence ID" value="KAJ5255406.1"/>
    <property type="molecule type" value="Genomic_DNA"/>
</dbReference>
<evidence type="ECO:0000313" key="4">
    <source>
        <dbReference type="EMBL" id="KAJ5255406.1"/>
    </source>
</evidence>
<evidence type="ECO:0000256" key="3">
    <source>
        <dbReference type="ARBA" id="ARBA00023002"/>
    </source>
</evidence>
<comment type="similarity">
    <text evidence="1">Belongs to the short-chain dehydrogenases/reductases (SDR) family.</text>
</comment>
<dbReference type="Proteomes" id="UP001220256">
    <property type="component" value="Unassembled WGS sequence"/>
</dbReference>
<keyword evidence="3" id="KW-0560">Oxidoreductase</keyword>
<dbReference type="PANTHER" id="PTHR43963">
    <property type="entry name" value="CARBONYL REDUCTASE 1-RELATED"/>
    <property type="match status" value="1"/>
</dbReference>
<evidence type="ECO:0000313" key="5">
    <source>
        <dbReference type="Proteomes" id="UP001220256"/>
    </source>
</evidence>
<gene>
    <name evidence="4" type="ORF">N7505_010557</name>
</gene>
<reference evidence="4 5" key="1">
    <citation type="journal article" date="2023" name="IMA Fungus">
        <title>Comparative genomic study of the Penicillium genus elucidates a diverse pangenome and 15 lateral gene transfer events.</title>
        <authorList>
            <person name="Petersen C."/>
            <person name="Sorensen T."/>
            <person name="Nielsen M.R."/>
            <person name="Sondergaard T.E."/>
            <person name="Sorensen J.L."/>
            <person name="Fitzpatrick D.A."/>
            <person name="Frisvad J.C."/>
            <person name="Nielsen K.L."/>
        </authorList>
    </citation>
    <scope>NUCLEOTIDE SEQUENCE [LARGE SCALE GENOMIC DNA]</scope>
    <source>
        <strain evidence="4 5">IBT 3361</strain>
    </source>
</reference>
<proteinExistence type="inferred from homology"/>
<dbReference type="InterPro" id="IPR036291">
    <property type="entry name" value="NAD(P)-bd_dom_sf"/>
</dbReference>
<organism evidence="4 5">
    <name type="scientific">Penicillium chrysogenum</name>
    <name type="common">Penicillium notatum</name>
    <dbReference type="NCBI Taxonomy" id="5076"/>
    <lineage>
        <taxon>Eukaryota</taxon>
        <taxon>Fungi</taxon>
        <taxon>Dikarya</taxon>
        <taxon>Ascomycota</taxon>
        <taxon>Pezizomycotina</taxon>
        <taxon>Eurotiomycetes</taxon>
        <taxon>Eurotiomycetidae</taxon>
        <taxon>Eurotiales</taxon>
        <taxon>Aspergillaceae</taxon>
        <taxon>Penicillium</taxon>
        <taxon>Penicillium chrysogenum species complex</taxon>
    </lineage>
</organism>
<keyword evidence="5" id="KW-1185">Reference proteome</keyword>
<protein>
    <submittedName>
        <fullName evidence="4">Uncharacterized protein</fullName>
    </submittedName>
</protein>
<accession>A0ABQ8W5E4</accession>
<name>A0ABQ8W5E4_PENCH</name>
<sequence>MTRLDPISLPALSQQTNRATTTACLNEPSSSSQGDHKLKSQTLLREPNSIQANSGVGYATAQILADHPDHHVILACRDLQKDQRALFGLQSKSLRGTLSLLQLGVEDDISITQAVHTVDEQYNPLEVLIGNARLRAPNSTGRTRLNRYSRRM</sequence>
<comment type="caution">
    <text evidence="4">The sequence shown here is derived from an EMBL/GenBank/DDBJ whole genome shotgun (WGS) entry which is preliminary data.</text>
</comment>
<evidence type="ECO:0000256" key="1">
    <source>
        <dbReference type="ARBA" id="ARBA00006484"/>
    </source>
</evidence>
<dbReference type="SUPFAM" id="SSF51735">
    <property type="entry name" value="NAD(P)-binding Rossmann-fold domains"/>
    <property type="match status" value="1"/>
</dbReference>
<dbReference type="Gene3D" id="3.40.50.720">
    <property type="entry name" value="NAD(P)-binding Rossmann-like Domain"/>
    <property type="match status" value="1"/>
</dbReference>
<keyword evidence="2" id="KW-0521">NADP</keyword>
<dbReference type="PANTHER" id="PTHR43963:SF6">
    <property type="entry name" value="CHAIN DEHYDROGENASE FAMILY PROTEIN, PUTATIVE (AFU_ORTHOLOGUE AFUA_3G15350)-RELATED"/>
    <property type="match status" value="1"/>
</dbReference>